<evidence type="ECO:0000259" key="5">
    <source>
        <dbReference type="Pfam" id="PF13843"/>
    </source>
</evidence>
<dbReference type="GO" id="GO:0006313">
    <property type="term" value="P:DNA transposition"/>
    <property type="evidence" value="ECO:0007669"/>
    <property type="project" value="InterPro"/>
</dbReference>
<evidence type="ECO:0000256" key="2">
    <source>
        <dbReference type="SAM" id="MobiDB-lite"/>
    </source>
</evidence>
<feature type="region of interest" description="Disordered" evidence="2">
    <location>
        <begin position="78"/>
        <end position="105"/>
    </location>
</feature>
<keyword evidence="7" id="KW-1185">Reference proteome</keyword>
<dbReference type="EMBL" id="VTPC01007205">
    <property type="protein sequence ID" value="KAF2894240.1"/>
    <property type="molecule type" value="Genomic_DNA"/>
</dbReference>
<dbReference type="GO" id="GO:0005634">
    <property type="term" value="C:nucleus"/>
    <property type="evidence" value="ECO:0007669"/>
    <property type="project" value="UniProtKB-SubCell"/>
</dbReference>
<evidence type="ECO:0000259" key="3">
    <source>
        <dbReference type="Pfam" id="PF01498"/>
    </source>
</evidence>
<accession>A0A8K0G794</accession>
<dbReference type="InterPro" id="IPR002492">
    <property type="entry name" value="Transposase_Tc1-like"/>
</dbReference>
<dbReference type="AlphaFoldDB" id="A0A8K0G794"/>
<protein>
    <recommendedName>
        <fullName evidence="8">Transposase</fullName>
    </recommendedName>
</protein>
<evidence type="ECO:0000313" key="7">
    <source>
        <dbReference type="Proteomes" id="UP000801492"/>
    </source>
</evidence>
<dbReference type="InterPro" id="IPR036397">
    <property type="entry name" value="RNaseH_sf"/>
</dbReference>
<feature type="compositionally biased region" description="Polar residues" evidence="2">
    <location>
        <begin position="79"/>
        <end position="99"/>
    </location>
</feature>
<reference evidence="6" key="1">
    <citation type="submission" date="2019-08" db="EMBL/GenBank/DDBJ databases">
        <title>The genome of the North American firefly Photinus pyralis.</title>
        <authorList>
            <consortium name="Photinus pyralis genome working group"/>
            <person name="Fallon T.R."/>
            <person name="Sander Lower S.E."/>
            <person name="Weng J.-K."/>
        </authorList>
    </citation>
    <scope>NUCLEOTIDE SEQUENCE</scope>
    <source>
        <strain evidence="6">TRF0915ILg1</strain>
        <tissue evidence="6">Whole body</tissue>
    </source>
</reference>
<dbReference type="GO" id="GO:0015074">
    <property type="term" value="P:DNA integration"/>
    <property type="evidence" value="ECO:0007669"/>
    <property type="project" value="InterPro"/>
</dbReference>
<dbReference type="Pfam" id="PF13843">
    <property type="entry name" value="DDE_Tnp_1_7"/>
    <property type="match status" value="1"/>
</dbReference>
<dbReference type="Pfam" id="PF13358">
    <property type="entry name" value="DDE_3"/>
    <property type="match status" value="1"/>
</dbReference>
<comment type="caution">
    <text evidence="6">The sequence shown here is derived from an EMBL/GenBank/DDBJ whole genome shotgun (WGS) entry which is preliminary data.</text>
</comment>
<name>A0A8K0G794_IGNLU</name>
<dbReference type="Proteomes" id="UP000801492">
    <property type="component" value="Unassembled WGS sequence"/>
</dbReference>
<dbReference type="InterPro" id="IPR029526">
    <property type="entry name" value="PGBD"/>
</dbReference>
<feature type="domain" description="Tc1-like transposase DDE" evidence="4">
    <location>
        <begin position="516"/>
        <end position="630"/>
    </location>
</feature>
<dbReference type="PANTHER" id="PTHR47055:SF3">
    <property type="entry name" value="PHORBOL-ESTER_DAG-TYPE DOMAIN-CONTAINING PROTEIN"/>
    <property type="match status" value="1"/>
</dbReference>
<organism evidence="6 7">
    <name type="scientific">Ignelater luminosus</name>
    <name type="common">Cucubano</name>
    <name type="synonym">Pyrophorus luminosus</name>
    <dbReference type="NCBI Taxonomy" id="2038154"/>
    <lineage>
        <taxon>Eukaryota</taxon>
        <taxon>Metazoa</taxon>
        <taxon>Ecdysozoa</taxon>
        <taxon>Arthropoda</taxon>
        <taxon>Hexapoda</taxon>
        <taxon>Insecta</taxon>
        <taxon>Pterygota</taxon>
        <taxon>Neoptera</taxon>
        <taxon>Endopterygota</taxon>
        <taxon>Coleoptera</taxon>
        <taxon>Polyphaga</taxon>
        <taxon>Elateriformia</taxon>
        <taxon>Elateroidea</taxon>
        <taxon>Elateridae</taxon>
        <taxon>Agrypninae</taxon>
        <taxon>Pyrophorini</taxon>
        <taxon>Ignelater</taxon>
    </lineage>
</organism>
<dbReference type="PANTHER" id="PTHR47055">
    <property type="entry name" value="DDE_TNP_1_7 DOMAIN-CONTAINING PROTEIN"/>
    <property type="match status" value="1"/>
</dbReference>
<dbReference type="Gene3D" id="1.10.10.10">
    <property type="entry name" value="Winged helix-like DNA-binding domain superfamily/Winged helix DNA-binding domain"/>
    <property type="match status" value="1"/>
</dbReference>
<evidence type="ECO:0008006" key="8">
    <source>
        <dbReference type="Google" id="ProtNLM"/>
    </source>
</evidence>
<comment type="subcellular location">
    <subcellularLocation>
        <location evidence="1">Nucleus</location>
    </subcellularLocation>
</comment>
<dbReference type="GO" id="GO:0043565">
    <property type="term" value="F:sequence-specific DNA binding"/>
    <property type="evidence" value="ECO:0007669"/>
    <property type="project" value="TreeGrafter"/>
</dbReference>
<feature type="domain" description="PiggyBac transposable element-derived protein" evidence="5">
    <location>
        <begin position="206"/>
        <end position="361"/>
    </location>
</feature>
<dbReference type="Pfam" id="PF01498">
    <property type="entry name" value="HTH_Tnp_Tc3_2"/>
    <property type="match status" value="1"/>
</dbReference>
<proteinExistence type="predicted"/>
<gene>
    <name evidence="6" type="ORF">ILUMI_11933</name>
</gene>
<evidence type="ECO:0000313" key="6">
    <source>
        <dbReference type="EMBL" id="KAF2894240.1"/>
    </source>
</evidence>
<feature type="domain" description="Transposase Tc1-like" evidence="3">
    <location>
        <begin position="444"/>
        <end position="499"/>
    </location>
</feature>
<dbReference type="InterPro" id="IPR052638">
    <property type="entry name" value="PiggyBac_TE-derived"/>
</dbReference>
<evidence type="ECO:0000256" key="1">
    <source>
        <dbReference type="ARBA" id="ARBA00004123"/>
    </source>
</evidence>
<feature type="compositionally biased region" description="Acidic residues" evidence="2">
    <location>
        <begin position="46"/>
        <end position="58"/>
    </location>
</feature>
<dbReference type="InterPro" id="IPR009057">
    <property type="entry name" value="Homeodomain-like_sf"/>
</dbReference>
<feature type="region of interest" description="Disordered" evidence="2">
    <location>
        <begin position="36"/>
        <end position="62"/>
    </location>
</feature>
<dbReference type="InterPro" id="IPR036388">
    <property type="entry name" value="WH-like_DNA-bd_sf"/>
</dbReference>
<dbReference type="Gene3D" id="3.30.420.10">
    <property type="entry name" value="Ribonuclease H-like superfamily/Ribonuclease H"/>
    <property type="match status" value="1"/>
</dbReference>
<sequence>MSNFNDYWERKRPLTVHELLAELENIEDDNHYKYDVYITPPTDAGNDTDEDSGEEDCQDPDRLNRNQLDAEAELYINDQPVTEESNVEDNTPTTSSIPSNPHKKVRKAASVIQKKPKWVVDDLKNPICENWSESFLPPISLGAENHSLDFFELFMPAQLVLFLVKHTVQYAASKNRQLMVSVEDMYAFLRILYGSGYNVLPRRRINLHAADNSVLDPTDRMAKVRPLIVALNRLFMDYVPIEQSISIDESMIPYFGRHGCKQFIRDKPIQFGFKSWVMATWLGYCLQFNLYQGRRGNDKQDCRLGESVVYNFADVLQTHFENLKFSLFFDNFFTSMKLLTTLGERRIGGTGTVRVNRTVKVDPKRTLNLSSKMAPRKEISLEKRVKMTVLREEGYSLRKIAEKVGVSLRAIQVTLERYAKTQSHYNLKGRGRKRCTSEREDKFITITSKRNKRLTAREICEELNECREKPVGITTVKSRLREAGLHGFSSAKKPLLRKIREHLLDQCVTPTVKHGGNSVMVWGCFGANKVGVLVRIEGIMRKEQYYQVLSKHAVPCGTKLIGKSFVMQQDNDPKHTSKLCRNYLDSKQRSKTLINMIWPPQSPDCNPIELLWDELDRRVRKTKAANINQLGVDKEYMKTTAAEFYKKSKQYLEQWTLFCEELPIYEWANFTKIPTWEEI</sequence>
<evidence type="ECO:0000259" key="4">
    <source>
        <dbReference type="Pfam" id="PF13358"/>
    </source>
</evidence>
<dbReference type="SUPFAM" id="SSF46689">
    <property type="entry name" value="Homeodomain-like"/>
    <property type="match status" value="1"/>
</dbReference>
<dbReference type="InterPro" id="IPR038717">
    <property type="entry name" value="Tc1-like_DDE_dom"/>
</dbReference>
<dbReference type="OrthoDB" id="6766487at2759"/>